<keyword evidence="1" id="KW-0472">Membrane</keyword>
<organism evidence="3 4">
    <name type="scientific">Fasciolopsis buskii</name>
    <dbReference type="NCBI Taxonomy" id="27845"/>
    <lineage>
        <taxon>Eukaryota</taxon>
        <taxon>Metazoa</taxon>
        <taxon>Spiralia</taxon>
        <taxon>Lophotrochozoa</taxon>
        <taxon>Platyhelminthes</taxon>
        <taxon>Trematoda</taxon>
        <taxon>Digenea</taxon>
        <taxon>Plagiorchiida</taxon>
        <taxon>Echinostomata</taxon>
        <taxon>Echinostomatoidea</taxon>
        <taxon>Fasciolidae</taxon>
        <taxon>Fasciolopsis</taxon>
    </lineage>
</organism>
<dbReference type="PROSITE" id="PS50835">
    <property type="entry name" value="IG_LIKE"/>
    <property type="match status" value="1"/>
</dbReference>
<evidence type="ECO:0000256" key="1">
    <source>
        <dbReference type="SAM" id="Phobius"/>
    </source>
</evidence>
<reference evidence="3" key="1">
    <citation type="submission" date="2019-05" db="EMBL/GenBank/DDBJ databases">
        <title>Annotation for the trematode Fasciolopsis buski.</title>
        <authorList>
            <person name="Choi Y.-J."/>
        </authorList>
    </citation>
    <scope>NUCLEOTIDE SEQUENCE</scope>
    <source>
        <strain evidence="3">HT</strain>
        <tissue evidence="3">Whole worm</tissue>
    </source>
</reference>
<dbReference type="AlphaFoldDB" id="A0A8E0RK38"/>
<evidence type="ECO:0000313" key="3">
    <source>
        <dbReference type="EMBL" id="KAA0183529.1"/>
    </source>
</evidence>
<dbReference type="EMBL" id="LUCM01011737">
    <property type="protein sequence ID" value="KAA0183529.1"/>
    <property type="molecule type" value="Genomic_DNA"/>
</dbReference>
<name>A0A8E0RK38_9TREM</name>
<feature type="domain" description="Ig-like" evidence="2">
    <location>
        <begin position="328"/>
        <end position="415"/>
    </location>
</feature>
<dbReference type="InterPro" id="IPR007110">
    <property type="entry name" value="Ig-like_dom"/>
</dbReference>
<sequence>MAHKRHQTILISSRTSSAIVWIPCAICLESEKFKVVWKFISRSRSSQLMFYSNRSIFENHWELRPQPELVRTGPKNKMCIDPKTKALRLHVNQDCWGTYICTVPNNSLHPSNYIWHHLDYVKPAETMSTPVAFPHPNNIPFKVENSDQFNQIQSAARRKLTDHKGWKSVQYGPFMLTTRIGKEEGFLDRCGPVQVRLTRQCFVRIPNQRPKIVENNVILRIYDVLRETFDFMATVRLSNITTSRTKEKVSERNKEIMDFPTYANETYLYIPCGYTLFKHLYNFSSFFPGFPPTSYHLTIKYQIQCEVHDIHRLIRANLEAAETLKFKPSTLPVSGDHRYAKSIRLVREGQKNFRLKCTSKNDLICTVNNSRVIWRTGSGVTYKYDENSDTNIRVMPDCSLLFHHVYLYEEDSYYCHMRQFRWEQPGQIWSLRPRIAYRIYIQPEATFWSKQTDCLIGLIVLAAWSLVLVVFWFILNWYDASIRKHAEFFVRSSSGRNRMIKNIYSPYMEDDHRLTYNLYRANLMKDPPPGTIIMKE</sequence>
<feature type="transmembrane region" description="Helical" evidence="1">
    <location>
        <begin position="455"/>
        <end position="475"/>
    </location>
</feature>
<evidence type="ECO:0000259" key="2">
    <source>
        <dbReference type="PROSITE" id="PS50835"/>
    </source>
</evidence>
<dbReference type="OrthoDB" id="6234035at2759"/>
<protein>
    <recommendedName>
        <fullName evidence="2">Ig-like domain-containing protein</fullName>
    </recommendedName>
</protein>
<comment type="caution">
    <text evidence="3">The sequence shown here is derived from an EMBL/GenBank/DDBJ whole genome shotgun (WGS) entry which is preliminary data.</text>
</comment>
<gene>
    <name evidence="3" type="ORF">FBUS_08263</name>
</gene>
<keyword evidence="1" id="KW-0812">Transmembrane</keyword>
<evidence type="ECO:0000313" key="4">
    <source>
        <dbReference type="Proteomes" id="UP000728185"/>
    </source>
</evidence>
<proteinExistence type="predicted"/>
<keyword evidence="4" id="KW-1185">Reference proteome</keyword>
<keyword evidence="1" id="KW-1133">Transmembrane helix</keyword>
<dbReference type="Proteomes" id="UP000728185">
    <property type="component" value="Unassembled WGS sequence"/>
</dbReference>
<accession>A0A8E0RK38</accession>